<protein>
    <recommendedName>
        <fullName evidence="4">C2 domain-containing protein</fullName>
    </recommendedName>
</protein>
<dbReference type="Proteomes" id="UP001217089">
    <property type="component" value="Unassembled WGS sequence"/>
</dbReference>
<dbReference type="PANTHER" id="PTHR13076">
    <property type="entry name" value="COILED-COIL AND C2 DOMAIN-CONTAINING PROTEIN 1-LIKE"/>
    <property type="match status" value="1"/>
</dbReference>
<evidence type="ECO:0000256" key="2">
    <source>
        <dbReference type="SAM" id="Coils"/>
    </source>
</evidence>
<feature type="region of interest" description="Disordered" evidence="3">
    <location>
        <begin position="381"/>
        <end position="520"/>
    </location>
</feature>
<organism evidence="5 6">
    <name type="scientific">Tegillarca granosa</name>
    <name type="common">Malaysian cockle</name>
    <name type="synonym">Anadara granosa</name>
    <dbReference type="NCBI Taxonomy" id="220873"/>
    <lineage>
        <taxon>Eukaryota</taxon>
        <taxon>Metazoa</taxon>
        <taxon>Spiralia</taxon>
        <taxon>Lophotrochozoa</taxon>
        <taxon>Mollusca</taxon>
        <taxon>Bivalvia</taxon>
        <taxon>Autobranchia</taxon>
        <taxon>Pteriomorphia</taxon>
        <taxon>Arcoida</taxon>
        <taxon>Arcoidea</taxon>
        <taxon>Arcidae</taxon>
        <taxon>Tegillarca</taxon>
    </lineage>
</organism>
<dbReference type="PANTHER" id="PTHR13076:SF9">
    <property type="entry name" value="COILED-COIL AND C2 DOMAIN-CONTAINING PROTEIN 1-LIKE"/>
    <property type="match status" value="1"/>
</dbReference>
<keyword evidence="6" id="KW-1185">Reference proteome</keyword>
<name>A0ABQ9EJL4_TEGGR</name>
<dbReference type="InterPro" id="IPR000008">
    <property type="entry name" value="C2_dom"/>
</dbReference>
<gene>
    <name evidence="5" type="ORF">KUTeg_016008</name>
</gene>
<keyword evidence="2" id="KW-0175">Coiled coil</keyword>
<comment type="similarity">
    <text evidence="1">Belongs to the CC2D1 family.</text>
</comment>
<evidence type="ECO:0000256" key="1">
    <source>
        <dbReference type="ARBA" id="ARBA00010672"/>
    </source>
</evidence>
<feature type="compositionally biased region" description="Low complexity" evidence="3">
    <location>
        <begin position="452"/>
        <end position="462"/>
    </location>
</feature>
<evidence type="ECO:0000313" key="5">
    <source>
        <dbReference type="EMBL" id="KAJ8305463.1"/>
    </source>
</evidence>
<accession>A0ABQ9EJL4</accession>
<feature type="coiled-coil region" evidence="2">
    <location>
        <begin position="843"/>
        <end position="889"/>
    </location>
</feature>
<dbReference type="InterPro" id="IPR035892">
    <property type="entry name" value="C2_domain_sf"/>
</dbReference>
<sequence>MSGKNSQGAPKRKGAALMNQMGYSGMDEIESMLYGNLDDDEDLEAELLALQGEDGSSSKPKPKKREPVNLSMINQLAAEAENYGEVADEDLSDTEDPDLMAELEGLQDDDDDAPPSAPSPKKQAPSSGNMSSVIAERLSLYKQASDNAKSAGDSSKQRRLDRGVKTLEDLLKKANAGKPVAEDDIPPPVAVGAPTQPVKSPLPAPVYEPTTTTSPTPPKEPSPTKEPMSVSSTHDASATPSLSAGDKEKLWMLTTRQNQYKQAALAAKHSNDIATASKYVKIAKQFDAVIIALQNGQPIDLSKMPPPPPGCQGSDAKVHETSSGQTQVKVERSSAQGTGDTKQEEIVVPPPPSAEEEKAIFNAPDAPISVMEALQQRLAKYKSSEDAAKAAGETSKARRHGRIVKQYQDAIKAHKAGRPVDYDELPTPPGFGPIPVSKAPTPTPSPQHKPTAGVAVAGAAAVSSNHSLQPPAKTQPAGGSPQNARTPSPNRQQQHQQQTTPKQTNLQAQSTLKKSPTSRAEQQAYFLKERMGEYRQAALKAKQNNDIEMAKKYIRIAKGFEPMIQAAESGLPVDLSQVPPSLAEDTEPSFVIVNAADCEISGDRDEVFKKLEQALIQQIRTCASNQQHFNKLGDVLSTTKFQKLEEGCRKDLDALKNAFRHGDPVPKFHYENRTFSLFNHPSGGSEKDLDTYVKFEFPYPTEDAQTGHTETVKGSFNPEYAEPFKLQISRKARSFLRVIERKGFLKSDKMVGTANVKLLPLESTCTLHDSFDLADGRKSVGGKLEVKIRIRDPLKSKQVEEVKEKWLVIDQFIKTMKQGVTHNKGPAPKPAVSRSQSGGTTCIEVLKYEKQQLDLQISSLRDKLSTDQLQALLNKSKLLQQKMEQQQAELKQGGMVALKAYVRQVEREIPAFEEEGRYLAKSGDMHKAQVMLTKVKHAQKEFIAIF</sequence>
<dbReference type="Pfam" id="PF21528">
    <property type="entry name" value="CC2D1A-B_DM14"/>
    <property type="match status" value="4"/>
</dbReference>
<reference evidence="5 6" key="1">
    <citation type="submission" date="2022-12" db="EMBL/GenBank/DDBJ databases">
        <title>Chromosome-level genome of Tegillarca granosa.</title>
        <authorList>
            <person name="Kim J."/>
        </authorList>
    </citation>
    <scope>NUCLEOTIDE SEQUENCE [LARGE SCALE GENOMIC DNA]</scope>
    <source>
        <strain evidence="5">Teg-2019</strain>
        <tissue evidence="5">Adductor muscle</tissue>
    </source>
</reference>
<feature type="region of interest" description="Disordered" evidence="3">
    <location>
        <begin position="299"/>
        <end position="357"/>
    </location>
</feature>
<dbReference type="EMBL" id="JARBDR010000813">
    <property type="protein sequence ID" value="KAJ8305463.1"/>
    <property type="molecule type" value="Genomic_DNA"/>
</dbReference>
<dbReference type="InterPro" id="IPR006608">
    <property type="entry name" value="CC2D1A/B_DM14"/>
</dbReference>
<feature type="compositionally biased region" description="Polar residues" evidence="3">
    <location>
        <begin position="321"/>
        <end position="340"/>
    </location>
</feature>
<feature type="compositionally biased region" description="Low complexity" evidence="3">
    <location>
        <begin position="46"/>
        <end position="59"/>
    </location>
</feature>
<dbReference type="SMART" id="SM00685">
    <property type="entry name" value="DM14"/>
    <property type="match status" value="4"/>
</dbReference>
<feature type="compositionally biased region" description="Polar residues" evidence="3">
    <location>
        <begin position="480"/>
        <end position="491"/>
    </location>
</feature>
<comment type="caution">
    <text evidence="5">The sequence shown here is derived from an EMBL/GenBank/DDBJ whole genome shotgun (WGS) entry which is preliminary data.</text>
</comment>
<feature type="domain" description="C2" evidence="4">
    <location>
        <begin position="651"/>
        <end position="771"/>
    </location>
</feature>
<feature type="compositionally biased region" description="Polar residues" evidence="3">
    <location>
        <begin position="505"/>
        <end position="520"/>
    </location>
</feature>
<feature type="compositionally biased region" description="Polar residues" evidence="3">
    <location>
        <begin position="142"/>
        <end position="154"/>
    </location>
</feature>
<feature type="region of interest" description="Disordered" evidence="3">
    <location>
        <begin position="44"/>
        <end position="250"/>
    </location>
</feature>
<feature type="compositionally biased region" description="Low complexity" evidence="3">
    <location>
        <begin position="492"/>
        <end position="504"/>
    </location>
</feature>
<evidence type="ECO:0000256" key="3">
    <source>
        <dbReference type="SAM" id="MobiDB-lite"/>
    </source>
</evidence>
<dbReference type="Pfam" id="PF00168">
    <property type="entry name" value="C2"/>
    <property type="match status" value="1"/>
</dbReference>
<feature type="compositionally biased region" description="Polar residues" evidence="3">
    <location>
        <begin position="229"/>
        <end position="242"/>
    </location>
</feature>
<dbReference type="Gene3D" id="2.60.40.150">
    <property type="entry name" value="C2 domain"/>
    <property type="match status" value="1"/>
</dbReference>
<dbReference type="PROSITE" id="PS50004">
    <property type="entry name" value="C2"/>
    <property type="match status" value="1"/>
</dbReference>
<evidence type="ECO:0000259" key="4">
    <source>
        <dbReference type="PROSITE" id="PS50004"/>
    </source>
</evidence>
<feature type="compositionally biased region" description="Basic and acidic residues" evidence="3">
    <location>
        <begin position="155"/>
        <end position="172"/>
    </location>
</feature>
<dbReference type="InterPro" id="IPR039725">
    <property type="entry name" value="CC2D1A/B"/>
</dbReference>
<feature type="compositionally biased region" description="Acidic residues" evidence="3">
    <location>
        <begin position="86"/>
        <end position="113"/>
    </location>
</feature>
<evidence type="ECO:0000313" key="6">
    <source>
        <dbReference type="Proteomes" id="UP001217089"/>
    </source>
</evidence>
<dbReference type="SUPFAM" id="SSF49562">
    <property type="entry name" value="C2 domain (Calcium/lipid-binding domain, CaLB)"/>
    <property type="match status" value="1"/>
</dbReference>
<proteinExistence type="inferred from homology"/>